<feature type="compositionally biased region" description="Basic and acidic residues" evidence="1">
    <location>
        <begin position="7"/>
        <end position="18"/>
    </location>
</feature>
<organism evidence="2">
    <name type="scientific">bioreactor metagenome</name>
    <dbReference type="NCBI Taxonomy" id="1076179"/>
    <lineage>
        <taxon>unclassified sequences</taxon>
        <taxon>metagenomes</taxon>
        <taxon>ecological metagenomes</taxon>
    </lineage>
</organism>
<accession>A0A645C673</accession>
<protein>
    <submittedName>
        <fullName evidence="2">Uncharacterized protein</fullName>
    </submittedName>
</protein>
<name>A0A645C673_9ZZZZ</name>
<feature type="region of interest" description="Disordered" evidence="1">
    <location>
        <begin position="7"/>
        <end position="31"/>
    </location>
</feature>
<comment type="caution">
    <text evidence="2">The sequence shown here is derived from an EMBL/GenBank/DDBJ whole genome shotgun (WGS) entry which is preliminary data.</text>
</comment>
<evidence type="ECO:0000256" key="1">
    <source>
        <dbReference type="SAM" id="MobiDB-lite"/>
    </source>
</evidence>
<dbReference type="EMBL" id="VSSQ01025238">
    <property type="protein sequence ID" value="MPM73250.1"/>
    <property type="molecule type" value="Genomic_DNA"/>
</dbReference>
<sequence length="92" mass="10468">MPFYFFEEKNHDRNEDKNNPGTIKEFTDADDDYNNTGSNGAKTINKSTNFPIGIPDFIPVQDHAGLRNGKGKKNTYSIKGNKIFRFPLININ</sequence>
<dbReference type="AlphaFoldDB" id="A0A645C673"/>
<gene>
    <name evidence="2" type="ORF">SDC9_120226</name>
</gene>
<reference evidence="2" key="1">
    <citation type="submission" date="2019-08" db="EMBL/GenBank/DDBJ databases">
        <authorList>
            <person name="Kucharzyk K."/>
            <person name="Murdoch R.W."/>
            <person name="Higgins S."/>
            <person name="Loffler F."/>
        </authorList>
    </citation>
    <scope>NUCLEOTIDE SEQUENCE</scope>
</reference>
<evidence type="ECO:0000313" key="2">
    <source>
        <dbReference type="EMBL" id="MPM73250.1"/>
    </source>
</evidence>
<proteinExistence type="predicted"/>